<dbReference type="Proteomes" id="UP001180754">
    <property type="component" value="Unassembled WGS sequence"/>
</dbReference>
<evidence type="ECO:0000313" key="2">
    <source>
        <dbReference type="Proteomes" id="UP001180754"/>
    </source>
</evidence>
<reference evidence="1" key="1">
    <citation type="submission" date="2024-05" db="EMBL/GenBank/DDBJ databases">
        <title>30 novel species of actinomycetes from the DSMZ collection.</title>
        <authorList>
            <person name="Nouioui I."/>
        </authorList>
    </citation>
    <scope>NUCLEOTIDE SEQUENCE</scope>
    <source>
        <strain evidence="1">DSM 41529</strain>
    </source>
</reference>
<dbReference type="RefSeq" id="WP_311726153.1">
    <property type="nucleotide sequence ID" value="NZ_JAVRFD010000011.1"/>
</dbReference>
<accession>A0ABU2XIB6</accession>
<evidence type="ECO:0008006" key="3">
    <source>
        <dbReference type="Google" id="ProtNLM"/>
    </source>
</evidence>
<organism evidence="1 2">
    <name type="scientific">Streptomyces lonegramiae</name>
    <dbReference type="NCBI Taxonomy" id="3075524"/>
    <lineage>
        <taxon>Bacteria</taxon>
        <taxon>Bacillati</taxon>
        <taxon>Actinomycetota</taxon>
        <taxon>Actinomycetes</taxon>
        <taxon>Kitasatosporales</taxon>
        <taxon>Streptomycetaceae</taxon>
        <taxon>Streptomyces</taxon>
    </lineage>
</organism>
<sequence>MSSTLDLVRRRPDIDGMAEAVILGDALLVALRRLAQVHHSAALFDADAGAGAEPHG</sequence>
<dbReference type="EMBL" id="JAVRFD010000011">
    <property type="protein sequence ID" value="MDT0545673.1"/>
    <property type="molecule type" value="Genomic_DNA"/>
</dbReference>
<keyword evidence="2" id="KW-1185">Reference proteome</keyword>
<proteinExistence type="predicted"/>
<evidence type="ECO:0000313" key="1">
    <source>
        <dbReference type="EMBL" id="MDT0545673.1"/>
    </source>
</evidence>
<comment type="caution">
    <text evidence="1">The sequence shown here is derived from an EMBL/GenBank/DDBJ whole genome shotgun (WGS) entry which is preliminary data.</text>
</comment>
<gene>
    <name evidence="1" type="ORF">RND15_23600</name>
</gene>
<name>A0ABU2XIB6_9ACTN</name>
<protein>
    <recommendedName>
        <fullName evidence="3">FXSXX-COOH protein</fullName>
    </recommendedName>
</protein>